<organism evidence="2 3">
    <name type="scientific">candidate division WWE3 bacterium RIFOXYA2_FULL_46_9</name>
    <dbReference type="NCBI Taxonomy" id="1802636"/>
    <lineage>
        <taxon>Bacteria</taxon>
        <taxon>Katanobacteria</taxon>
    </lineage>
</organism>
<dbReference type="Proteomes" id="UP000176614">
    <property type="component" value="Unassembled WGS sequence"/>
</dbReference>
<keyword evidence="1" id="KW-0812">Transmembrane</keyword>
<keyword evidence="1" id="KW-0472">Membrane</keyword>
<name>A0A1F4W3P3_UNCKA</name>
<protein>
    <submittedName>
        <fullName evidence="2">Uncharacterized protein</fullName>
    </submittedName>
</protein>
<evidence type="ECO:0000313" key="3">
    <source>
        <dbReference type="Proteomes" id="UP000176614"/>
    </source>
</evidence>
<feature type="transmembrane region" description="Helical" evidence="1">
    <location>
        <begin position="20"/>
        <end position="53"/>
    </location>
</feature>
<comment type="caution">
    <text evidence="2">The sequence shown here is derived from an EMBL/GenBank/DDBJ whole genome shotgun (WGS) entry which is preliminary data.</text>
</comment>
<sequence length="173" mass="20013">MKQAIMNKIRNGQIKMRPKVFFTVGTALLISGTLLAFSFASFMINFISFWIRTSFFQADFGPQRPFPLFFIKHFPWGVLLVSITLVIVGINLLTKYELSYRKNLLFLAAGIIVAVILSGMVLDITGINERLEKKPQLKNFYKRMRICDTSPPQNCIQKFNERKPPLPLYQPYR</sequence>
<evidence type="ECO:0000313" key="2">
    <source>
        <dbReference type="EMBL" id="OGC63643.1"/>
    </source>
</evidence>
<gene>
    <name evidence="2" type="ORF">A2264_04740</name>
</gene>
<accession>A0A1F4W3P3</accession>
<dbReference type="EMBL" id="MEVT01000005">
    <property type="protein sequence ID" value="OGC63643.1"/>
    <property type="molecule type" value="Genomic_DNA"/>
</dbReference>
<keyword evidence="1" id="KW-1133">Transmembrane helix</keyword>
<evidence type="ECO:0000256" key="1">
    <source>
        <dbReference type="SAM" id="Phobius"/>
    </source>
</evidence>
<feature type="transmembrane region" description="Helical" evidence="1">
    <location>
        <begin position="73"/>
        <end position="93"/>
    </location>
</feature>
<proteinExistence type="predicted"/>
<feature type="transmembrane region" description="Helical" evidence="1">
    <location>
        <begin position="105"/>
        <end position="127"/>
    </location>
</feature>
<dbReference type="AlphaFoldDB" id="A0A1F4W3P3"/>
<reference evidence="2 3" key="1">
    <citation type="journal article" date="2016" name="Nat. Commun.">
        <title>Thousands of microbial genomes shed light on interconnected biogeochemical processes in an aquifer system.</title>
        <authorList>
            <person name="Anantharaman K."/>
            <person name="Brown C.T."/>
            <person name="Hug L.A."/>
            <person name="Sharon I."/>
            <person name="Castelle C.J."/>
            <person name="Probst A.J."/>
            <person name="Thomas B.C."/>
            <person name="Singh A."/>
            <person name="Wilkins M.J."/>
            <person name="Karaoz U."/>
            <person name="Brodie E.L."/>
            <person name="Williams K.H."/>
            <person name="Hubbard S.S."/>
            <person name="Banfield J.F."/>
        </authorList>
    </citation>
    <scope>NUCLEOTIDE SEQUENCE [LARGE SCALE GENOMIC DNA]</scope>
</reference>